<accession>A0ABW3MDG4</accession>
<reference evidence="2" key="1">
    <citation type="journal article" date="2019" name="Int. J. Syst. Evol. Microbiol.">
        <title>The Global Catalogue of Microorganisms (GCM) 10K type strain sequencing project: providing services to taxonomists for standard genome sequencing and annotation.</title>
        <authorList>
            <consortium name="The Broad Institute Genomics Platform"/>
            <consortium name="The Broad Institute Genome Sequencing Center for Infectious Disease"/>
            <person name="Wu L."/>
            <person name="Ma J."/>
        </authorList>
    </citation>
    <scope>NUCLEOTIDE SEQUENCE [LARGE SCALE GENOMIC DNA]</scope>
    <source>
        <strain evidence="2">JCM 31486</strain>
    </source>
</reference>
<dbReference type="EMBL" id="JBHTIS010001180">
    <property type="protein sequence ID" value="MFD1047654.1"/>
    <property type="molecule type" value="Genomic_DNA"/>
</dbReference>
<gene>
    <name evidence="1" type="ORF">ACFQ1S_19990</name>
</gene>
<sequence>HEADTVIDAANAISGLVRYMNNATQYRHTLQYAPQVTHILVAAGAEKILADTDSTNVPMAANFAKVGYPITQERVFLAPGER</sequence>
<proteinExistence type="predicted"/>
<feature type="non-terminal residue" evidence="1">
    <location>
        <position position="1"/>
    </location>
</feature>
<comment type="caution">
    <text evidence="1">The sequence shown here is derived from an EMBL/GenBank/DDBJ whole genome shotgun (WGS) entry which is preliminary data.</text>
</comment>
<organism evidence="1 2">
    <name type="scientific">Kibdelosporangium lantanae</name>
    <dbReference type="NCBI Taxonomy" id="1497396"/>
    <lineage>
        <taxon>Bacteria</taxon>
        <taxon>Bacillati</taxon>
        <taxon>Actinomycetota</taxon>
        <taxon>Actinomycetes</taxon>
        <taxon>Pseudonocardiales</taxon>
        <taxon>Pseudonocardiaceae</taxon>
        <taxon>Kibdelosporangium</taxon>
    </lineage>
</organism>
<evidence type="ECO:0000313" key="1">
    <source>
        <dbReference type="EMBL" id="MFD1047654.1"/>
    </source>
</evidence>
<protein>
    <submittedName>
        <fullName evidence="1">Uncharacterized protein</fullName>
    </submittedName>
</protein>
<evidence type="ECO:0000313" key="2">
    <source>
        <dbReference type="Proteomes" id="UP001597045"/>
    </source>
</evidence>
<dbReference type="Proteomes" id="UP001597045">
    <property type="component" value="Unassembled WGS sequence"/>
</dbReference>
<keyword evidence="2" id="KW-1185">Reference proteome</keyword>
<name>A0ABW3MDG4_9PSEU</name>